<dbReference type="EMBL" id="FNHS01000033">
    <property type="protein sequence ID" value="SDO65378.1"/>
    <property type="molecule type" value="Genomic_DNA"/>
</dbReference>
<protein>
    <submittedName>
        <fullName evidence="3">Polyisoprenoid-binding protein YceI</fullName>
    </submittedName>
</protein>
<dbReference type="SMART" id="SM00867">
    <property type="entry name" value="YceI"/>
    <property type="match status" value="1"/>
</dbReference>
<dbReference type="SUPFAM" id="SSF101874">
    <property type="entry name" value="YceI-like"/>
    <property type="match status" value="1"/>
</dbReference>
<dbReference type="Pfam" id="PF04264">
    <property type="entry name" value="YceI"/>
    <property type="match status" value="1"/>
</dbReference>
<evidence type="ECO:0000256" key="1">
    <source>
        <dbReference type="SAM" id="SignalP"/>
    </source>
</evidence>
<dbReference type="InterPro" id="IPR007372">
    <property type="entry name" value="Lipid/polyisoprenoid-bd_YceI"/>
</dbReference>
<dbReference type="InterPro" id="IPR036761">
    <property type="entry name" value="TTHA0802/YceI-like_sf"/>
</dbReference>
<sequence>MPNRARPLPKWEIPLKSLLASGLLALLITTPALAQTPPTRDPAQIQAGTYAVDPNHTQVGWRVSHMGFSNYAGGFSDVSGTLELQPKNPAAAKLSVKIPVASVTTTSAKLTDELKGDQWLDAAKFPDMTFVSTKVTPAGKDHAKVTGDLTLHGVTKPVTLDVTLVGAGVNPLSKKYTVGFEATGTLKRSEFGVKTYVPLIGDELHLTIAGAFEKQD</sequence>
<dbReference type="PANTHER" id="PTHR34406:SF1">
    <property type="entry name" value="PROTEIN YCEI"/>
    <property type="match status" value="1"/>
</dbReference>
<evidence type="ECO:0000313" key="3">
    <source>
        <dbReference type="EMBL" id="SDO65378.1"/>
    </source>
</evidence>
<organism evidence="3 4">
    <name type="scientific">Methylobacterium phyllostachyos</name>
    <dbReference type="NCBI Taxonomy" id="582672"/>
    <lineage>
        <taxon>Bacteria</taxon>
        <taxon>Pseudomonadati</taxon>
        <taxon>Pseudomonadota</taxon>
        <taxon>Alphaproteobacteria</taxon>
        <taxon>Hyphomicrobiales</taxon>
        <taxon>Methylobacteriaceae</taxon>
        <taxon>Methylobacterium</taxon>
    </lineage>
</organism>
<accession>A0A1H0LB11</accession>
<evidence type="ECO:0000259" key="2">
    <source>
        <dbReference type="SMART" id="SM00867"/>
    </source>
</evidence>
<evidence type="ECO:0000313" key="4">
    <source>
        <dbReference type="Proteomes" id="UP000198704"/>
    </source>
</evidence>
<dbReference type="AlphaFoldDB" id="A0A1H0LB11"/>
<proteinExistence type="predicted"/>
<feature type="signal peptide" evidence="1">
    <location>
        <begin position="1"/>
        <end position="34"/>
    </location>
</feature>
<dbReference type="STRING" id="582672.SAMN05216360_13311"/>
<dbReference type="Gene3D" id="2.40.128.110">
    <property type="entry name" value="Lipid/polyisoprenoid-binding, YceI-like"/>
    <property type="match status" value="1"/>
</dbReference>
<gene>
    <name evidence="3" type="ORF">SAMN05216360_13311</name>
</gene>
<dbReference type="PANTHER" id="PTHR34406">
    <property type="entry name" value="PROTEIN YCEI"/>
    <property type="match status" value="1"/>
</dbReference>
<dbReference type="Proteomes" id="UP000198704">
    <property type="component" value="Unassembled WGS sequence"/>
</dbReference>
<keyword evidence="1" id="KW-0732">Signal</keyword>
<feature type="chain" id="PRO_5011552557" evidence="1">
    <location>
        <begin position="35"/>
        <end position="216"/>
    </location>
</feature>
<keyword evidence="4" id="KW-1185">Reference proteome</keyword>
<reference evidence="4" key="1">
    <citation type="submission" date="2016-10" db="EMBL/GenBank/DDBJ databases">
        <authorList>
            <person name="Varghese N."/>
            <person name="Submissions S."/>
        </authorList>
    </citation>
    <scope>NUCLEOTIDE SEQUENCE [LARGE SCALE GENOMIC DNA]</scope>
    <source>
        <strain evidence="4">BL47</strain>
    </source>
</reference>
<feature type="domain" description="Lipid/polyisoprenoid-binding YceI-like" evidence="2">
    <location>
        <begin position="49"/>
        <end position="213"/>
    </location>
</feature>
<name>A0A1H0LB11_9HYPH</name>